<comment type="caution">
    <text evidence="4">The sequence shown here is derived from an EMBL/GenBank/DDBJ whole genome shotgun (WGS) entry which is preliminary data.</text>
</comment>
<keyword evidence="7" id="KW-1185">Reference proteome</keyword>
<dbReference type="SUPFAM" id="SSF52172">
    <property type="entry name" value="CheY-like"/>
    <property type="match status" value="1"/>
</dbReference>
<dbReference type="Proteomes" id="UP000030377">
    <property type="component" value="Unassembled WGS sequence"/>
</dbReference>
<keyword evidence="1 2" id="KW-0597">Phosphoprotein</keyword>
<dbReference type="InterPro" id="IPR011006">
    <property type="entry name" value="CheY-like_superfamily"/>
</dbReference>
<dbReference type="GeneID" id="64066651"/>
<reference evidence="4 6" key="1">
    <citation type="submission" date="2014-09" db="EMBL/GenBank/DDBJ databases">
        <title>Draft genome of Bradyrhizobium japonicum Is-34.</title>
        <authorList>
            <person name="Tsurumaru H."/>
            <person name="Yamakawa T."/>
            <person name="Hashimoto S."/>
            <person name="Okizaki K."/>
            <person name="Kanesaki Y."/>
            <person name="Yoshikawa H."/>
            <person name="Yajima S."/>
        </authorList>
    </citation>
    <scope>NUCLEOTIDE SEQUENCE [LARGE SCALE GENOMIC DNA]</scope>
    <source>
        <strain evidence="4 6">Is-34</strain>
    </source>
</reference>
<dbReference type="RefSeq" id="WP_014498366.1">
    <property type="nucleotide sequence ID" value="NZ_BJNK01000025.1"/>
</dbReference>
<dbReference type="PATRIC" id="fig|375.37.peg.7833"/>
<evidence type="ECO:0000256" key="2">
    <source>
        <dbReference type="PROSITE-ProRule" id="PRU00169"/>
    </source>
</evidence>
<dbReference type="SMART" id="SM00448">
    <property type="entry name" value="REC"/>
    <property type="match status" value="1"/>
</dbReference>
<dbReference type="KEGG" id="bjp:RN69_41275"/>
<dbReference type="GO" id="GO:0000160">
    <property type="term" value="P:phosphorelay signal transduction system"/>
    <property type="evidence" value="ECO:0007669"/>
    <property type="project" value="InterPro"/>
</dbReference>
<dbReference type="InterPro" id="IPR001789">
    <property type="entry name" value="Sig_transdc_resp-reg_receiver"/>
</dbReference>
<dbReference type="Pfam" id="PF00072">
    <property type="entry name" value="Response_reg"/>
    <property type="match status" value="1"/>
</dbReference>
<protein>
    <submittedName>
        <fullName evidence="5">FixJ family two-component response regulator</fullName>
    </submittedName>
    <submittedName>
        <fullName evidence="4">Response regulator receiver protein</fullName>
    </submittedName>
</protein>
<accession>A0A0A3YX41</accession>
<evidence type="ECO:0000313" key="6">
    <source>
        <dbReference type="Proteomes" id="UP000030377"/>
    </source>
</evidence>
<dbReference type="InterPro" id="IPR050595">
    <property type="entry name" value="Bact_response_regulator"/>
</dbReference>
<dbReference type="PANTHER" id="PTHR44591">
    <property type="entry name" value="STRESS RESPONSE REGULATOR PROTEIN 1"/>
    <property type="match status" value="1"/>
</dbReference>
<evidence type="ECO:0000313" key="5">
    <source>
        <dbReference type="EMBL" id="MET4725490.1"/>
    </source>
</evidence>
<name>A0A0A3YX41_BRAJP</name>
<dbReference type="EMBL" id="JRPN01000015">
    <property type="protein sequence ID" value="KGT78223.1"/>
    <property type="molecule type" value="Genomic_DNA"/>
</dbReference>
<evidence type="ECO:0000313" key="7">
    <source>
        <dbReference type="Proteomes" id="UP001549291"/>
    </source>
</evidence>
<organism evidence="4 6">
    <name type="scientific">Bradyrhizobium japonicum</name>
    <dbReference type="NCBI Taxonomy" id="375"/>
    <lineage>
        <taxon>Bacteria</taxon>
        <taxon>Pseudomonadati</taxon>
        <taxon>Pseudomonadota</taxon>
        <taxon>Alphaproteobacteria</taxon>
        <taxon>Hyphomicrobiales</taxon>
        <taxon>Nitrobacteraceae</taxon>
        <taxon>Bradyrhizobium</taxon>
    </lineage>
</organism>
<evidence type="ECO:0000313" key="4">
    <source>
        <dbReference type="EMBL" id="KGT78223.1"/>
    </source>
</evidence>
<dbReference type="AlphaFoldDB" id="A0A0A3YX41"/>
<dbReference type="PANTHER" id="PTHR44591:SF25">
    <property type="entry name" value="CHEMOTAXIS TWO-COMPONENT RESPONSE REGULATOR"/>
    <property type="match status" value="1"/>
</dbReference>
<proteinExistence type="predicted"/>
<feature type="modified residue" description="4-aspartylphosphate" evidence="2">
    <location>
        <position position="54"/>
    </location>
</feature>
<dbReference type="EMBL" id="JBEPTQ010000002">
    <property type="protein sequence ID" value="MET4725490.1"/>
    <property type="molecule type" value="Genomic_DNA"/>
</dbReference>
<dbReference type="STRING" id="375.BKD09_RS45980"/>
<evidence type="ECO:0000256" key="1">
    <source>
        <dbReference type="ARBA" id="ARBA00022553"/>
    </source>
</evidence>
<dbReference type="PROSITE" id="PS50110">
    <property type="entry name" value="RESPONSE_REGULATORY"/>
    <property type="match status" value="1"/>
</dbReference>
<feature type="domain" description="Response regulatory" evidence="3">
    <location>
        <begin position="5"/>
        <end position="119"/>
    </location>
</feature>
<gene>
    <name evidence="5" type="ORF">ABIF63_009596</name>
    <name evidence="4" type="ORF">MA20_19070</name>
</gene>
<reference evidence="5 7" key="2">
    <citation type="submission" date="2024-06" db="EMBL/GenBank/DDBJ databases">
        <title>Genomic Encyclopedia of Type Strains, Phase V (KMG-V): Genome sequencing to study the core and pangenomes of soil and plant-associated prokaryotes.</title>
        <authorList>
            <person name="Whitman W."/>
        </authorList>
    </citation>
    <scope>NUCLEOTIDE SEQUENCE [LARGE SCALE GENOMIC DNA]</scope>
    <source>
        <strain evidence="5 7">USDA 160</strain>
    </source>
</reference>
<evidence type="ECO:0000259" key="3">
    <source>
        <dbReference type="PROSITE" id="PS50110"/>
    </source>
</evidence>
<dbReference type="Proteomes" id="UP001549291">
    <property type="component" value="Unassembled WGS sequence"/>
</dbReference>
<sequence length="121" mass="13437">MKVPFVGVVDDDEALCLSLVDLMRSIGYRSEPFDRAEALLSYVDRFSFDCIIADVHMPGMGGLNLVRELQQQKVGAPVILITALPHRQLDAEAASIGAFCLLRKPFETSALLECLDRSLRR</sequence>
<dbReference type="Gene3D" id="3.40.50.2300">
    <property type="match status" value="1"/>
</dbReference>